<dbReference type="EMBL" id="LCEJ01000015">
    <property type="protein sequence ID" value="KKS70712.1"/>
    <property type="molecule type" value="Genomic_DNA"/>
</dbReference>
<dbReference type="AlphaFoldDB" id="A0A0G1BBR3"/>
<evidence type="ECO:0000313" key="2">
    <source>
        <dbReference type="EMBL" id="KKS70712.1"/>
    </source>
</evidence>
<dbReference type="GO" id="GO:0004803">
    <property type="term" value="F:transposase activity"/>
    <property type="evidence" value="ECO:0007669"/>
    <property type="project" value="InterPro"/>
</dbReference>
<proteinExistence type="predicted"/>
<dbReference type="PANTHER" id="PTHR34322">
    <property type="entry name" value="TRANSPOSASE, Y1_TNP DOMAIN-CONTAINING"/>
    <property type="match status" value="1"/>
</dbReference>
<dbReference type="SUPFAM" id="SSF143422">
    <property type="entry name" value="Transposase IS200-like"/>
    <property type="match status" value="1"/>
</dbReference>
<reference evidence="2 3" key="1">
    <citation type="journal article" date="2015" name="Nature">
        <title>rRNA introns, odd ribosomes, and small enigmatic genomes across a large radiation of phyla.</title>
        <authorList>
            <person name="Brown C.T."/>
            <person name="Hug L.A."/>
            <person name="Thomas B.C."/>
            <person name="Sharon I."/>
            <person name="Castelle C.J."/>
            <person name="Singh A."/>
            <person name="Wilkins M.J."/>
            <person name="Williams K.H."/>
            <person name="Banfield J.F."/>
        </authorList>
    </citation>
    <scope>NUCLEOTIDE SEQUENCE [LARGE SCALE GENOMIC DNA]</scope>
</reference>
<dbReference type="Pfam" id="PF01797">
    <property type="entry name" value="Y1_Tnp"/>
    <property type="match status" value="1"/>
</dbReference>
<dbReference type="InterPro" id="IPR036515">
    <property type="entry name" value="Transposase_17_sf"/>
</dbReference>
<gene>
    <name evidence="2" type="ORF">UV41_C0015G0003</name>
</gene>
<dbReference type="SMART" id="SM01321">
    <property type="entry name" value="Y1_Tnp"/>
    <property type="match status" value="1"/>
</dbReference>
<dbReference type="Proteomes" id="UP000034785">
    <property type="component" value="Unassembled WGS sequence"/>
</dbReference>
<name>A0A0G1BBR3_9BACT</name>
<dbReference type="GO" id="GO:0003677">
    <property type="term" value="F:DNA binding"/>
    <property type="evidence" value="ECO:0007669"/>
    <property type="project" value="InterPro"/>
</dbReference>
<dbReference type="PANTHER" id="PTHR34322:SF2">
    <property type="entry name" value="TRANSPOSASE IS200-LIKE DOMAIN-CONTAINING PROTEIN"/>
    <property type="match status" value="1"/>
</dbReference>
<evidence type="ECO:0000259" key="1">
    <source>
        <dbReference type="SMART" id="SM01321"/>
    </source>
</evidence>
<evidence type="ECO:0000313" key="3">
    <source>
        <dbReference type="Proteomes" id="UP000034785"/>
    </source>
</evidence>
<feature type="domain" description="Transposase IS200-like" evidence="1">
    <location>
        <begin position="11"/>
        <end position="159"/>
    </location>
</feature>
<dbReference type="GO" id="GO:0006313">
    <property type="term" value="P:DNA transposition"/>
    <property type="evidence" value="ECO:0007669"/>
    <property type="project" value="InterPro"/>
</dbReference>
<organism evidence="2 3">
    <name type="scientific">Candidatus Daviesbacteria bacterium GW2011_GWA2_42_7</name>
    <dbReference type="NCBI Taxonomy" id="1618425"/>
    <lineage>
        <taxon>Bacteria</taxon>
        <taxon>Candidatus Daviesiibacteriota</taxon>
    </lineage>
</organism>
<comment type="caution">
    <text evidence="2">The sequence shown here is derived from an EMBL/GenBank/DDBJ whole genome shotgun (WGS) entry which is preliminary data.</text>
</comment>
<dbReference type="Gene3D" id="3.30.70.1290">
    <property type="entry name" value="Transposase IS200-like"/>
    <property type="match status" value="1"/>
</dbReference>
<dbReference type="InterPro" id="IPR002686">
    <property type="entry name" value="Transposase_17"/>
</dbReference>
<sequence length="225" mass="26689">MPSRNRIKEYHKDSYYHIYNRGVEKRPIFRDSQDYSVFLSYLQGYLLPKDEESLNKILVDWRSSPEEKEKARKLLKLNNFSDEITLLAYCLMPNHFHFLIHQNSAGAMDKFMNSLATRYTMYFNKKYKRVGSLYQEVYKAKLIHTDEQLLIISRYIHKQASTNPSLSGSGQPSSYQVFIGDTKPNWVHPEEILAYLTKNYPSFTYKTLLQEESDWDLIHNFTLDD</sequence>
<protein>
    <recommendedName>
        <fullName evidence="1">Transposase IS200-like domain-containing protein</fullName>
    </recommendedName>
</protein>
<accession>A0A0G1BBR3</accession>